<dbReference type="AlphaFoldDB" id="S3DBX7"/>
<keyword evidence="3" id="KW-1185">Reference proteome</keyword>
<evidence type="ECO:0000256" key="1">
    <source>
        <dbReference type="SAM" id="MobiDB-lite"/>
    </source>
</evidence>
<dbReference type="EMBL" id="KE145367">
    <property type="protein sequence ID" value="EPE29486.1"/>
    <property type="molecule type" value="Genomic_DNA"/>
</dbReference>
<name>S3DBX7_GLAL2</name>
<feature type="region of interest" description="Disordered" evidence="1">
    <location>
        <begin position="17"/>
        <end position="36"/>
    </location>
</feature>
<dbReference type="RefSeq" id="XP_008083595.1">
    <property type="nucleotide sequence ID" value="XM_008085404.1"/>
</dbReference>
<proteinExistence type="predicted"/>
<feature type="region of interest" description="Disordered" evidence="1">
    <location>
        <begin position="50"/>
        <end position="161"/>
    </location>
</feature>
<feature type="compositionally biased region" description="Polar residues" evidence="1">
    <location>
        <begin position="82"/>
        <end position="95"/>
    </location>
</feature>
<feature type="compositionally biased region" description="Polar residues" evidence="1">
    <location>
        <begin position="129"/>
        <end position="143"/>
    </location>
</feature>
<organism evidence="2 3">
    <name type="scientific">Glarea lozoyensis (strain ATCC 20868 / MF5171)</name>
    <dbReference type="NCBI Taxonomy" id="1116229"/>
    <lineage>
        <taxon>Eukaryota</taxon>
        <taxon>Fungi</taxon>
        <taxon>Dikarya</taxon>
        <taxon>Ascomycota</taxon>
        <taxon>Pezizomycotina</taxon>
        <taxon>Leotiomycetes</taxon>
        <taxon>Helotiales</taxon>
        <taxon>Helotiaceae</taxon>
        <taxon>Glarea</taxon>
    </lineage>
</organism>
<gene>
    <name evidence="2" type="ORF">GLAREA_00646</name>
</gene>
<dbReference type="GeneID" id="19459704"/>
<dbReference type="HOGENOM" id="CLU_1643857_0_0_1"/>
<reference evidence="2 3" key="1">
    <citation type="journal article" date="2013" name="BMC Genomics">
        <title>Genomics-driven discovery of the pneumocandin biosynthetic gene cluster in the fungus Glarea lozoyensis.</title>
        <authorList>
            <person name="Chen L."/>
            <person name="Yue Q."/>
            <person name="Zhang X."/>
            <person name="Xiang M."/>
            <person name="Wang C."/>
            <person name="Li S."/>
            <person name="Che Y."/>
            <person name="Ortiz-Lopez F.J."/>
            <person name="Bills G.F."/>
            <person name="Liu X."/>
            <person name="An Z."/>
        </authorList>
    </citation>
    <scope>NUCLEOTIDE SEQUENCE [LARGE SCALE GENOMIC DNA]</scope>
    <source>
        <strain evidence="3">ATCC 20868 / MF5171</strain>
    </source>
</reference>
<evidence type="ECO:0000313" key="2">
    <source>
        <dbReference type="EMBL" id="EPE29486.1"/>
    </source>
</evidence>
<sequence>MPSTYQALRQGDPTYRQDIGHFAHSAGAPPLNAQFKNQYNSTDDVLHRQQTANNMGSAFQRPIPAKWTSTPQDRPPLFSDSPIRQNTDSSTSFQQAPPRYPQRSMTTPINIPISKKFDNHASGDFETYNHGSSPLRSTQSSGLQDGAPPIPERSLRRRQPR</sequence>
<dbReference type="Proteomes" id="UP000016922">
    <property type="component" value="Unassembled WGS sequence"/>
</dbReference>
<dbReference type="KEGG" id="glz:GLAREA_00646"/>
<accession>S3DBX7</accession>
<evidence type="ECO:0000313" key="3">
    <source>
        <dbReference type="Proteomes" id="UP000016922"/>
    </source>
</evidence>
<protein>
    <submittedName>
        <fullName evidence="2">Uncharacterized protein</fullName>
    </submittedName>
</protein>